<feature type="region of interest" description="Disordered" evidence="1">
    <location>
        <begin position="886"/>
        <end position="1004"/>
    </location>
</feature>
<comment type="caution">
    <text evidence="3">The sequence shown here is derived from an EMBL/GenBank/DDBJ whole genome shotgun (WGS) entry which is preliminary data.</text>
</comment>
<feature type="compositionally biased region" description="Basic and acidic residues" evidence="1">
    <location>
        <begin position="1216"/>
        <end position="1235"/>
    </location>
</feature>
<dbReference type="EMBL" id="NAJL01000009">
    <property type="protein sequence ID" value="TKA31081.1"/>
    <property type="molecule type" value="Genomic_DNA"/>
</dbReference>
<dbReference type="InterPro" id="IPR005062">
    <property type="entry name" value="SAC3/GANP/THP3_conserved"/>
</dbReference>
<organism evidence="3 4">
    <name type="scientific">Salinomyces thailandicus</name>
    <dbReference type="NCBI Taxonomy" id="706561"/>
    <lineage>
        <taxon>Eukaryota</taxon>
        <taxon>Fungi</taxon>
        <taxon>Dikarya</taxon>
        <taxon>Ascomycota</taxon>
        <taxon>Pezizomycotina</taxon>
        <taxon>Dothideomycetes</taxon>
        <taxon>Dothideomycetidae</taxon>
        <taxon>Mycosphaerellales</taxon>
        <taxon>Teratosphaeriaceae</taxon>
        <taxon>Salinomyces</taxon>
    </lineage>
</organism>
<dbReference type="InterPro" id="IPR045107">
    <property type="entry name" value="SAC3/GANP/THP3"/>
</dbReference>
<feature type="compositionally biased region" description="Basic and acidic residues" evidence="1">
    <location>
        <begin position="755"/>
        <end position="764"/>
    </location>
</feature>
<feature type="region of interest" description="Disordered" evidence="1">
    <location>
        <begin position="1044"/>
        <end position="1080"/>
    </location>
</feature>
<accession>A0A4U0U770</accession>
<feature type="region of interest" description="Disordered" evidence="1">
    <location>
        <begin position="480"/>
        <end position="518"/>
    </location>
</feature>
<feature type="compositionally biased region" description="Polar residues" evidence="1">
    <location>
        <begin position="1563"/>
        <end position="1572"/>
    </location>
</feature>
<feature type="compositionally biased region" description="Polar residues" evidence="1">
    <location>
        <begin position="557"/>
        <end position="573"/>
    </location>
</feature>
<feature type="compositionally biased region" description="Polar residues" evidence="1">
    <location>
        <begin position="957"/>
        <end position="967"/>
    </location>
</feature>
<feature type="compositionally biased region" description="Basic and acidic residues" evidence="1">
    <location>
        <begin position="1044"/>
        <end position="1056"/>
    </location>
</feature>
<dbReference type="PANTHER" id="PTHR12436">
    <property type="entry name" value="80 KDA MCM3-ASSOCIATED PROTEIN"/>
    <property type="match status" value="1"/>
</dbReference>
<feature type="compositionally biased region" description="Low complexity" evidence="1">
    <location>
        <begin position="787"/>
        <end position="801"/>
    </location>
</feature>
<dbReference type="GO" id="GO:0005737">
    <property type="term" value="C:cytoplasm"/>
    <property type="evidence" value="ECO:0007669"/>
    <property type="project" value="TreeGrafter"/>
</dbReference>
<feature type="compositionally biased region" description="Low complexity" evidence="1">
    <location>
        <begin position="661"/>
        <end position="670"/>
    </location>
</feature>
<dbReference type="OrthoDB" id="264795at2759"/>
<dbReference type="Pfam" id="PF03399">
    <property type="entry name" value="SAC3_GANP"/>
    <property type="match status" value="1"/>
</dbReference>
<feature type="region of interest" description="Disordered" evidence="1">
    <location>
        <begin position="533"/>
        <end position="801"/>
    </location>
</feature>
<feature type="compositionally biased region" description="Polar residues" evidence="1">
    <location>
        <begin position="507"/>
        <end position="518"/>
    </location>
</feature>
<evidence type="ECO:0000313" key="3">
    <source>
        <dbReference type="EMBL" id="TKA31081.1"/>
    </source>
</evidence>
<evidence type="ECO:0000256" key="1">
    <source>
        <dbReference type="SAM" id="MobiDB-lite"/>
    </source>
</evidence>
<feature type="compositionally biased region" description="Polar residues" evidence="1">
    <location>
        <begin position="1242"/>
        <end position="1252"/>
    </location>
</feature>
<feature type="compositionally biased region" description="Acidic residues" evidence="1">
    <location>
        <begin position="1581"/>
        <end position="1592"/>
    </location>
</feature>
<proteinExistence type="predicted"/>
<feature type="compositionally biased region" description="Acidic residues" evidence="1">
    <location>
        <begin position="1681"/>
        <end position="1690"/>
    </location>
</feature>
<feature type="compositionally biased region" description="Polar residues" evidence="1">
    <location>
        <begin position="927"/>
        <end position="940"/>
    </location>
</feature>
<sequence>MAPMTTAGKNVNYGQRYENLTKARERERANAIAQGLIADPEKPRRLTEAITPVGTCPDMCAEYERVERVVQNDVWSEEADPGHSAFAQGNAQPVEGRMVKKFRRAAAGLEEQLPSDLRPPLVLKKTCDYLFNEIVREGAKLAKVHHFVWDRTRAVRNDFSIQQLTKVDDLRLAIDCLERIARFHIVSLHHLALEQRAYDKYDAQQEREQLDRTLLSLMQYYDDSRGRMQLENEAEFRAYCILFQLQDPIPDMEDRAQAWPRHVTLDHRVRIALDVYAAACNTMDGQGPLKPRATHLIAQQDWQKFWNLVASKQVGYLMGCVAEIYFNLVRRTALQGVYRGFRMGATRSPDDFTSELLMAILQLDNEDQVIRFCESYGFSFKQRASDGVQYLDLASVQGLTLPAPAGNVPKQWKSVLVEDKRFSRTLPSIINGLSVQEAVKAGMMLEEEQEDDGIEDMLGVDAEFNDHVGKADEGDSLFVPEEHTTEEPNPRSLTNEAGEKPTFGAPSYNSLRGTGQISSIEGKPAASFNFLSGQTAPALPTSSPAPKNPPRSIDFTPHSSSAGFTPSTFSFKPQQPVFASREGSEQGETASSFPRPPQKLQVSSTSFLNLVPSQTPRSPVKQSEKPKSFGSVSPFASTPPGDQNSLEQPVPLPATFGGVNSASFTAASAPPAQPEAKHPEDRHLDSQQQQLPQFTAPASPSQSHAQLPQQPPAPSSGLSGRKASQSHQPRKPSPLVHSVSIDEDDGQTSSVDGQDQTRDRRVVKELFPPATVDTRADFEEATSAHRSPLQPFPQQSPQSTHQQPDLATIVARIADEFTNEEPHGIISHYVQWVAQKECRNAKAQVTLERDIEQADLWRRTQLQKKFGRRWRAFFWASRFAKSGVKRRARARKGLEESRRSLDSSESGSVMGSLQSVEQAEAERQRLDQQYQASTRFNQRSHPIAMDLEPREGVGSKRLSSSQDQAANGRTRPREQMQKRMKGASHVDRRGRVAKPTPNDPNAETLKRASFLGFSMPVTAERAVAPPARRSNYFRLKAAGVDTWSEAKRGTKRKLSESDANASPALSVRASPQQRSSSPDTQALRMSALMKTTTATPSFEDSARRPSTAASNVDLSKGGDDDILARARRAREALAQGGKDWKDEFFMEEVKKEEIRKSMRSSTSSGESPSMIRARIEARQRASHGSPMSTKNNVSASMAGIPAYRLRESKFVPREQYGKAIERSKEMRASRSREVSRPASPTAIASQLSQQPNFDFASPGQPTRLSDVNTATLGQTQWQPSLGSQSQSKSSANLGTDMQTALNAAHFAQSNQPAVFANGSMNQKHEENKQPTQQLQKPNAPPRFDLAQWQPSSTLTERASRPAFKLPESQASPFNFSTQAPSSQSALGSLPGNSQMPSFGFGAQPRSPATPAQELVPLPQQDDGLDGELSVQQPRSLDKGTQDFTVEPDQIDDSLSHTFGKQPSQSASARPAGTFARPQFRSKHAAQPSFPSFGEQNSSFRQDDSYMHTGDGEVDLVSDVGESQPPYAMQFAQNNSPSAGNDHQTEKSDEASTDFDEQEAEPQESYQYSSNPYASLALDAGGDTEEDMEEGSDGDGYGKQGGYDEGEYRDEDEDEDLGMDGDAEDTEDFDEEEDEELLDDEETVDDPASSFRHLYPDEDDVYDPNWRRPPDKNPALQHVGGTEEEAIELSD</sequence>
<feature type="region of interest" description="Disordered" evidence="1">
    <location>
        <begin position="1320"/>
        <end position="1690"/>
    </location>
</feature>
<dbReference type="GO" id="GO:0006406">
    <property type="term" value="P:mRNA export from nucleus"/>
    <property type="evidence" value="ECO:0007669"/>
    <property type="project" value="TreeGrafter"/>
</dbReference>
<feature type="region of interest" description="Disordered" evidence="1">
    <location>
        <begin position="1216"/>
        <end position="1266"/>
    </location>
</feature>
<feature type="region of interest" description="Disordered" evidence="1">
    <location>
        <begin position="1093"/>
        <end position="1118"/>
    </location>
</feature>
<feature type="compositionally biased region" description="Low complexity" evidence="1">
    <location>
        <begin position="696"/>
        <end position="708"/>
    </location>
</feature>
<evidence type="ECO:0000313" key="4">
    <source>
        <dbReference type="Proteomes" id="UP000308549"/>
    </source>
</evidence>
<feature type="compositionally biased region" description="Basic and acidic residues" evidence="1">
    <location>
        <begin position="675"/>
        <end position="685"/>
    </location>
</feature>
<feature type="compositionally biased region" description="Basic and acidic residues" evidence="1">
    <location>
        <begin position="480"/>
        <end position="489"/>
    </location>
</feature>
<feature type="compositionally biased region" description="Low complexity" evidence="1">
    <location>
        <begin position="535"/>
        <end position="545"/>
    </location>
</feature>
<feature type="compositionally biased region" description="Polar residues" evidence="1">
    <location>
        <begin position="600"/>
        <end position="621"/>
    </location>
</feature>
<feature type="compositionally biased region" description="Polar residues" evidence="1">
    <location>
        <begin position="1069"/>
        <end position="1080"/>
    </location>
</feature>
<dbReference type="Proteomes" id="UP000308549">
    <property type="component" value="Unassembled WGS sequence"/>
</dbReference>
<dbReference type="Gene3D" id="1.25.40.990">
    <property type="match status" value="1"/>
</dbReference>
<keyword evidence="4" id="KW-1185">Reference proteome</keyword>
<feature type="compositionally biased region" description="Polar residues" evidence="1">
    <location>
        <begin position="1530"/>
        <end position="1541"/>
    </location>
</feature>
<gene>
    <name evidence="3" type="ORF">B0A50_02049</name>
</gene>
<evidence type="ECO:0000259" key="2">
    <source>
        <dbReference type="Pfam" id="PF03399"/>
    </source>
</evidence>
<feature type="compositionally biased region" description="Acidic residues" evidence="1">
    <location>
        <begin position="1603"/>
        <end position="1644"/>
    </location>
</feature>
<dbReference type="PANTHER" id="PTHR12436:SF3">
    <property type="entry name" value="GERMINAL-CENTER ASSOCIATED NUCLEAR PROTEIN"/>
    <property type="match status" value="1"/>
</dbReference>
<reference evidence="3 4" key="1">
    <citation type="submission" date="2017-03" db="EMBL/GenBank/DDBJ databases">
        <title>Genomes of endolithic fungi from Antarctica.</title>
        <authorList>
            <person name="Coleine C."/>
            <person name="Masonjones S."/>
            <person name="Stajich J.E."/>
        </authorList>
    </citation>
    <scope>NUCLEOTIDE SEQUENCE [LARGE SCALE GENOMIC DNA]</scope>
    <source>
        <strain evidence="3 4">CCFEE 6315</strain>
    </source>
</reference>
<feature type="compositionally biased region" description="Basic and acidic residues" evidence="1">
    <location>
        <begin position="892"/>
        <end position="902"/>
    </location>
</feature>
<feature type="compositionally biased region" description="Polar residues" evidence="1">
    <location>
        <begin position="1368"/>
        <end position="1396"/>
    </location>
</feature>
<protein>
    <recommendedName>
        <fullName evidence="2">SAC3/GANP/THP3 conserved domain-containing protein</fullName>
    </recommendedName>
</protein>
<feature type="compositionally biased region" description="Acidic residues" evidence="1">
    <location>
        <begin position="1550"/>
        <end position="1561"/>
    </location>
</feature>
<feature type="domain" description="SAC3/GANP/THP3 conserved" evidence="2">
    <location>
        <begin position="59"/>
        <end position="381"/>
    </location>
</feature>
<dbReference type="GO" id="GO:0070390">
    <property type="term" value="C:transcription export complex 2"/>
    <property type="evidence" value="ECO:0007669"/>
    <property type="project" value="TreeGrafter"/>
</dbReference>
<name>A0A4U0U770_9PEZI</name>
<feature type="compositionally biased region" description="Polar residues" evidence="1">
    <location>
        <begin position="1455"/>
        <end position="1467"/>
    </location>
</feature>
<feature type="compositionally biased region" description="Gly residues" evidence="1">
    <location>
        <begin position="1593"/>
        <end position="1602"/>
    </location>
</feature>
<feature type="compositionally biased region" description="Polar residues" evidence="1">
    <location>
        <begin position="630"/>
        <end position="647"/>
    </location>
</feature>